<dbReference type="Pfam" id="PF25232">
    <property type="entry name" value="DUF7848"/>
    <property type="match status" value="1"/>
</dbReference>
<organism evidence="2 3">
    <name type="scientific">Streptomyces griseorubiginosus</name>
    <dbReference type="NCBI Taxonomy" id="67304"/>
    <lineage>
        <taxon>Bacteria</taxon>
        <taxon>Bacillati</taxon>
        <taxon>Actinomycetota</taxon>
        <taxon>Actinomycetes</taxon>
        <taxon>Kitasatosporales</taxon>
        <taxon>Streptomycetaceae</taxon>
        <taxon>Streptomyces</taxon>
    </lineage>
</organism>
<evidence type="ECO:0000313" key="3">
    <source>
        <dbReference type="Proteomes" id="UP000265765"/>
    </source>
</evidence>
<sequence length="76" mass="8898">MRAVIRHETWTLEPDREPDAEQVTYAMECAVCEESSGCSDDFADGQLWVLKHCGKNPSHHTFREVITRPWRTWRHG</sequence>
<accession>A0AAI8L5S5</accession>
<evidence type="ECO:0000259" key="1">
    <source>
        <dbReference type="Pfam" id="PF25232"/>
    </source>
</evidence>
<dbReference type="InterPro" id="IPR057170">
    <property type="entry name" value="DUF7848"/>
</dbReference>
<dbReference type="RefSeq" id="WP_120052662.1">
    <property type="nucleotide sequence ID" value="NZ_CP032427.1"/>
</dbReference>
<evidence type="ECO:0000313" key="2">
    <source>
        <dbReference type="EMBL" id="AYC41997.1"/>
    </source>
</evidence>
<dbReference type="EMBL" id="CP032427">
    <property type="protein sequence ID" value="AYC41997.1"/>
    <property type="molecule type" value="Genomic_DNA"/>
</dbReference>
<protein>
    <recommendedName>
        <fullName evidence="1">DUF7848 domain-containing protein</fullName>
    </recommendedName>
</protein>
<name>A0AAI8L5S5_9ACTN</name>
<dbReference type="AlphaFoldDB" id="A0AAI8L5S5"/>
<dbReference type="Proteomes" id="UP000265765">
    <property type="component" value="Chromosome"/>
</dbReference>
<gene>
    <name evidence="2" type="ORF">DWG14_06288</name>
</gene>
<reference evidence="2 3" key="1">
    <citation type="submission" date="2018-09" db="EMBL/GenBank/DDBJ databases">
        <title>Production of Trimethoprim by Streptomyces sp. 3E-1.</title>
        <authorList>
            <person name="Kang H.J."/>
            <person name="Kim S.B."/>
        </authorList>
    </citation>
    <scope>NUCLEOTIDE SEQUENCE [LARGE SCALE GENOMIC DNA]</scope>
    <source>
        <strain evidence="2 3">3E-1</strain>
    </source>
</reference>
<feature type="domain" description="DUF7848" evidence="1">
    <location>
        <begin position="2"/>
        <end position="75"/>
    </location>
</feature>
<proteinExistence type="predicted"/>
<dbReference type="GeneID" id="91285112"/>
<dbReference type="KEGG" id="sge:DWG14_06288"/>